<protein>
    <submittedName>
        <fullName evidence="1">Uncharacterized protein</fullName>
    </submittedName>
</protein>
<reference evidence="1 2" key="1">
    <citation type="journal article" date="2020" name="Phytopathology">
        <title>Genome Sequence Resources of Colletotrichum truncatum, C. plurivorum, C. musicola, and C. sojae: Four Species Pathogenic to Soybean (Glycine max).</title>
        <authorList>
            <person name="Rogerio F."/>
            <person name="Boufleur T.R."/>
            <person name="Ciampi-Guillardi M."/>
            <person name="Sukno S.A."/>
            <person name="Thon M.R."/>
            <person name="Massola Junior N.S."/>
            <person name="Baroncelli R."/>
        </authorList>
    </citation>
    <scope>NUCLEOTIDE SEQUENCE [LARGE SCALE GENOMIC DNA]</scope>
    <source>
        <strain evidence="1 2">CMES1059</strain>
    </source>
</reference>
<dbReference type="EMBL" id="VUJX02000004">
    <property type="protein sequence ID" value="KAL0937308.1"/>
    <property type="molecule type" value="Genomic_DNA"/>
</dbReference>
<comment type="caution">
    <text evidence="1">The sequence shown here is derived from an EMBL/GenBank/DDBJ whole genome shotgun (WGS) entry which is preliminary data.</text>
</comment>
<evidence type="ECO:0000313" key="1">
    <source>
        <dbReference type="EMBL" id="KAL0937308.1"/>
    </source>
</evidence>
<name>A0ACC3YZB6_COLTU</name>
<evidence type="ECO:0000313" key="2">
    <source>
        <dbReference type="Proteomes" id="UP000805649"/>
    </source>
</evidence>
<gene>
    <name evidence="1" type="ORF">CTRU02_207039</name>
</gene>
<accession>A0ACC3YZB6</accession>
<dbReference type="Proteomes" id="UP000805649">
    <property type="component" value="Unassembled WGS sequence"/>
</dbReference>
<sequence length="205" mass="21565">MAGGGDSVVLALPHQVAGGFQGEARAQERSGDWGDARLAVFFRETTAKVGHFSTFMGNTCPETDIDLLMIGASADSLANQPARMGSGLTTALSSVPGLPVGPGLILVCPVRTAIFEVAQTTCSMNNYTTLKESIQNAPLRMFLDIHSTFDQHALLGAEEAISRGVAQSAILDENGSDEQKWPIEAINASAEPQGICVHEKKPPSA</sequence>
<keyword evidence="2" id="KW-1185">Reference proteome</keyword>
<proteinExistence type="predicted"/>
<organism evidence="1 2">
    <name type="scientific">Colletotrichum truncatum</name>
    <name type="common">Anthracnose fungus</name>
    <name type="synonym">Colletotrichum capsici</name>
    <dbReference type="NCBI Taxonomy" id="5467"/>
    <lineage>
        <taxon>Eukaryota</taxon>
        <taxon>Fungi</taxon>
        <taxon>Dikarya</taxon>
        <taxon>Ascomycota</taxon>
        <taxon>Pezizomycotina</taxon>
        <taxon>Sordariomycetes</taxon>
        <taxon>Hypocreomycetidae</taxon>
        <taxon>Glomerellales</taxon>
        <taxon>Glomerellaceae</taxon>
        <taxon>Colletotrichum</taxon>
        <taxon>Colletotrichum truncatum species complex</taxon>
    </lineage>
</organism>